<gene>
    <name evidence="6" type="ORF">OLC1_LOCUS946</name>
</gene>
<organism evidence="6 7">
    <name type="scientific">Oldenlandia corymbosa var. corymbosa</name>
    <dbReference type="NCBI Taxonomy" id="529605"/>
    <lineage>
        <taxon>Eukaryota</taxon>
        <taxon>Viridiplantae</taxon>
        <taxon>Streptophyta</taxon>
        <taxon>Embryophyta</taxon>
        <taxon>Tracheophyta</taxon>
        <taxon>Spermatophyta</taxon>
        <taxon>Magnoliopsida</taxon>
        <taxon>eudicotyledons</taxon>
        <taxon>Gunneridae</taxon>
        <taxon>Pentapetalae</taxon>
        <taxon>asterids</taxon>
        <taxon>lamiids</taxon>
        <taxon>Gentianales</taxon>
        <taxon>Rubiaceae</taxon>
        <taxon>Rubioideae</taxon>
        <taxon>Spermacoceae</taxon>
        <taxon>Hedyotis-Oldenlandia complex</taxon>
        <taxon>Oldenlandia</taxon>
    </lineage>
</organism>
<dbReference type="InterPro" id="IPR000092">
    <property type="entry name" value="Polyprenyl_synt"/>
</dbReference>
<keyword evidence="4" id="KW-0460">Magnesium</keyword>
<evidence type="ECO:0000256" key="3">
    <source>
        <dbReference type="ARBA" id="ARBA00022723"/>
    </source>
</evidence>
<dbReference type="EMBL" id="OX459118">
    <property type="protein sequence ID" value="CAI9088350.1"/>
    <property type="molecule type" value="Genomic_DNA"/>
</dbReference>
<dbReference type="SUPFAM" id="SSF48576">
    <property type="entry name" value="Terpenoid synthases"/>
    <property type="match status" value="1"/>
</dbReference>
<dbReference type="Pfam" id="PF00348">
    <property type="entry name" value="polyprenyl_synt"/>
    <property type="match status" value="1"/>
</dbReference>
<evidence type="ECO:0000313" key="6">
    <source>
        <dbReference type="EMBL" id="CAI9088350.1"/>
    </source>
</evidence>
<name>A0AAV1C0R2_OLDCO</name>
<proteinExistence type="inferred from homology"/>
<evidence type="ECO:0000256" key="1">
    <source>
        <dbReference type="ARBA" id="ARBA00001946"/>
    </source>
</evidence>
<reference evidence="6" key="1">
    <citation type="submission" date="2023-03" db="EMBL/GenBank/DDBJ databases">
        <authorList>
            <person name="Julca I."/>
        </authorList>
    </citation>
    <scope>NUCLEOTIDE SEQUENCE</scope>
</reference>
<keyword evidence="3" id="KW-0479">Metal-binding</keyword>
<comment type="similarity">
    <text evidence="2 5">Belongs to the FPP/GGPP synthase family.</text>
</comment>
<accession>A0AAV1C0R2</accession>
<dbReference type="InterPro" id="IPR008949">
    <property type="entry name" value="Isoprenoid_synthase_dom_sf"/>
</dbReference>
<keyword evidence="5" id="KW-0808">Transferase</keyword>
<dbReference type="GO" id="GO:0008299">
    <property type="term" value="P:isoprenoid biosynthetic process"/>
    <property type="evidence" value="ECO:0007669"/>
    <property type="project" value="InterPro"/>
</dbReference>
<dbReference type="AlphaFoldDB" id="A0AAV1C0R2"/>
<evidence type="ECO:0000256" key="4">
    <source>
        <dbReference type="ARBA" id="ARBA00022842"/>
    </source>
</evidence>
<dbReference type="GO" id="GO:0004659">
    <property type="term" value="F:prenyltransferase activity"/>
    <property type="evidence" value="ECO:0007669"/>
    <property type="project" value="InterPro"/>
</dbReference>
<evidence type="ECO:0000313" key="7">
    <source>
        <dbReference type="Proteomes" id="UP001161247"/>
    </source>
</evidence>
<keyword evidence="7" id="KW-1185">Reference proteome</keyword>
<dbReference type="PANTHER" id="PTHR43281">
    <property type="entry name" value="FARNESYL DIPHOSPHATE SYNTHASE"/>
    <property type="match status" value="1"/>
</dbReference>
<evidence type="ECO:0000256" key="2">
    <source>
        <dbReference type="ARBA" id="ARBA00006706"/>
    </source>
</evidence>
<dbReference type="GO" id="GO:0046872">
    <property type="term" value="F:metal ion binding"/>
    <property type="evidence" value="ECO:0007669"/>
    <property type="project" value="UniProtKB-KW"/>
</dbReference>
<dbReference type="PANTHER" id="PTHR43281:SF6">
    <property type="entry name" value="HETERODIMERIC GERANYLGERANYL PYROPHOSPHATE SYNTHASE SMALL SUBUNIT, CHLOROPLASTIC-LIKE"/>
    <property type="match status" value="1"/>
</dbReference>
<comment type="cofactor">
    <cofactor evidence="1">
        <name>Mg(2+)</name>
        <dbReference type="ChEBI" id="CHEBI:18420"/>
    </cofactor>
</comment>
<sequence length="309" mass="33490">MMARALSSSINGVSDLFGLSRANHLSPSSSSSLRYRPPSAIKMVQTQQTYWATIESDIETHLKKSIPIRHPVSVFDPMHYLTFAAPRTTAPALCIAACEVVGGDRAQAMAAAAAIHLVHAAAFTHKNIPLTDRPRPEPIEHKFNPNIELLTGDGIMPFGLELVAESMSLGLNNPDRVLRVITEISQAAGSRGVVEGQFKEMDISLSEIDVGLIEYVCKKKEGELHSCAAACGAILGGGNEEEIENLRRYGLYAGMVQGILNGVGSKNRKGLQEMVEKLKVLALKEVECFKGNGKFDGILAWFESELCNV</sequence>
<protein>
    <submittedName>
        <fullName evidence="6">OLC1v1022656C1</fullName>
    </submittedName>
</protein>
<dbReference type="Proteomes" id="UP001161247">
    <property type="component" value="Chromosome 1"/>
</dbReference>
<evidence type="ECO:0000256" key="5">
    <source>
        <dbReference type="RuleBase" id="RU004466"/>
    </source>
</evidence>
<dbReference type="Gene3D" id="1.10.600.10">
    <property type="entry name" value="Farnesyl Diphosphate Synthase"/>
    <property type="match status" value="1"/>
</dbReference>